<dbReference type="InterPro" id="IPR036465">
    <property type="entry name" value="vWFA_dom_sf"/>
</dbReference>
<accession>A0A085WPH7</accession>
<reference evidence="3 4" key="1">
    <citation type="submission" date="2014-04" db="EMBL/GenBank/DDBJ databases">
        <title>Genome assembly of Hyalangium minutum DSM 14724.</title>
        <authorList>
            <person name="Sharma G."/>
            <person name="Subramanian S."/>
        </authorList>
    </citation>
    <scope>NUCLEOTIDE SEQUENCE [LARGE SCALE GENOMIC DNA]</scope>
    <source>
        <strain evidence="3 4">DSM 14724</strain>
    </source>
</reference>
<dbReference type="EMBL" id="JMCB01000004">
    <property type="protein sequence ID" value="KFE69590.1"/>
    <property type="molecule type" value="Genomic_DNA"/>
</dbReference>
<evidence type="ECO:0000313" key="4">
    <source>
        <dbReference type="Proteomes" id="UP000028725"/>
    </source>
</evidence>
<comment type="caution">
    <text evidence="3">The sequence shown here is derived from an EMBL/GenBank/DDBJ whole genome shotgun (WGS) entry which is preliminary data.</text>
</comment>
<evidence type="ECO:0000259" key="2">
    <source>
        <dbReference type="SMART" id="SM00327"/>
    </source>
</evidence>
<organism evidence="3 4">
    <name type="scientific">Hyalangium minutum</name>
    <dbReference type="NCBI Taxonomy" id="394096"/>
    <lineage>
        <taxon>Bacteria</taxon>
        <taxon>Pseudomonadati</taxon>
        <taxon>Myxococcota</taxon>
        <taxon>Myxococcia</taxon>
        <taxon>Myxococcales</taxon>
        <taxon>Cystobacterineae</taxon>
        <taxon>Archangiaceae</taxon>
        <taxon>Hyalangium</taxon>
    </lineage>
</organism>
<keyword evidence="4" id="KW-1185">Reference proteome</keyword>
<dbReference type="Pfam" id="PF13519">
    <property type="entry name" value="VWA_2"/>
    <property type="match status" value="1"/>
</dbReference>
<name>A0A085WPH7_9BACT</name>
<dbReference type="Proteomes" id="UP000028725">
    <property type="component" value="Unassembled WGS sequence"/>
</dbReference>
<dbReference type="PANTHER" id="PTHR36846:SF1">
    <property type="entry name" value="PROTEIN VIAA"/>
    <property type="match status" value="1"/>
</dbReference>
<feature type="region of interest" description="Disordered" evidence="1">
    <location>
        <begin position="126"/>
        <end position="185"/>
    </location>
</feature>
<feature type="compositionally biased region" description="Low complexity" evidence="1">
    <location>
        <begin position="155"/>
        <end position="166"/>
    </location>
</feature>
<dbReference type="SUPFAM" id="SSF53300">
    <property type="entry name" value="vWA-like"/>
    <property type="match status" value="1"/>
</dbReference>
<feature type="domain" description="VWFA" evidence="2">
    <location>
        <begin position="393"/>
        <end position="558"/>
    </location>
</feature>
<proteinExistence type="predicted"/>
<dbReference type="STRING" id="394096.DB31_6565"/>
<dbReference type="PANTHER" id="PTHR36846">
    <property type="entry name" value="PROTEIN VIAA"/>
    <property type="match status" value="1"/>
</dbReference>
<dbReference type="RefSeq" id="WP_052419920.1">
    <property type="nucleotide sequence ID" value="NZ_JMCB01000004.1"/>
</dbReference>
<protein>
    <recommendedName>
        <fullName evidence="2">VWFA domain-containing protein</fullName>
    </recommendedName>
</protein>
<evidence type="ECO:0000256" key="1">
    <source>
        <dbReference type="SAM" id="MobiDB-lite"/>
    </source>
</evidence>
<dbReference type="InterPro" id="IPR002035">
    <property type="entry name" value="VWF_A"/>
</dbReference>
<sequence length="575" mass="63097">MSPQEGFDAGALEQRYSLLDRLPEALFHAAATHLHGTLEQRVQGLLQWHDALMAGGLPPLEGLKWPDRPTAELLHQELTSLRLPHFCRGEKALVEALLLDVLEAASTGALRRAEWEALQFAQLQEQERARRKKASPQAPAAQPPPRGTRQGGAQHGATASSSSSGASGQGSGPAGPPAAAAEPKPVEEVLDKKTLADLKAEAARLADQQLQEAIRQRLRTAWEERVRLWAEMEDVFGELAMLLGRGWDLARGLLRSQGWMEVVRLRRLLEQLPQLKELIQVLGRMRTSLDPKVPPVMETIIGPVQRVIEERREVRSPLARSETRGLERSGDVQRMLPVEAALLGHPTLRLLWHARRSERTLLTYRVEGTDLERVQMETEAGEAHQRPRPAETRGPILVCLDTSGSMKGTPELVAKALVLEATRVGFNEKRPCYLYAFSGPGDVAEHELSLTEQGLARLMAFLTQSFSGGTDVTAPLSRAVARLDAEGWGRADLLLVSDGEFEVPAETRDLLTRASARKGLRSHGVLIGSGPGAAMASICSPLHRFTDWQAFLDASIKLPPAHTPPAAPTSRKKRR</sequence>
<evidence type="ECO:0000313" key="3">
    <source>
        <dbReference type="EMBL" id="KFE69590.1"/>
    </source>
</evidence>
<dbReference type="OrthoDB" id="387240at2"/>
<dbReference type="GO" id="GO:0005829">
    <property type="term" value="C:cytosol"/>
    <property type="evidence" value="ECO:0007669"/>
    <property type="project" value="TreeGrafter"/>
</dbReference>
<dbReference type="AlphaFoldDB" id="A0A085WPH7"/>
<gene>
    <name evidence="3" type="ORF">DB31_6565</name>
</gene>
<dbReference type="SMART" id="SM00327">
    <property type="entry name" value="VWA"/>
    <property type="match status" value="1"/>
</dbReference>
<dbReference type="Gene3D" id="3.40.50.410">
    <property type="entry name" value="von Willebrand factor, type A domain"/>
    <property type="match status" value="1"/>
</dbReference>